<dbReference type="SUPFAM" id="SSF54768">
    <property type="entry name" value="dsRNA-binding domain-like"/>
    <property type="match status" value="1"/>
</dbReference>
<keyword evidence="7 8" id="KW-0694">RNA-binding</keyword>
<dbReference type="Gene3D" id="1.10.1520.10">
    <property type="entry name" value="Ribonuclease III domain"/>
    <property type="match status" value="1"/>
</dbReference>
<dbReference type="GO" id="GO:0010468">
    <property type="term" value="P:regulation of gene expression"/>
    <property type="evidence" value="ECO:0007669"/>
    <property type="project" value="TreeGrafter"/>
</dbReference>
<dbReference type="Gene3D" id="3.30.160.20">
    <property type="match status" value="1"/>
</dbReference>
<comment type="caution">
    <text evidence="11">The sequence shown here is derived from an EMBL/GenBank/DDBJ whole genome shotgun (WGS) entry which is preliminary data.</text>
</comment>
<dbReference type="SMART" id="SM00358">
    <property type="entry name" value="DSRM"/>
    <property type="match status" value="1"/>
</dbReference>
<reference evidence="11 12" key="1">
    <citation type="submission" date="2014-08" db="EMBL/GenBank/DDBJ databases">
        <title>Porphyromonas gulae strain:COT-052_OH3439 Genome sequencing.</title>
        <authorList>
            <person name="Wallis C."/>
            <person name="Deusch O."/>
            <person name="O'Flynn C."/>
            <person name="Davis I."/>
            <person name="Jospin G."/>
            <person name="Darling A.E."/>
            <person name="Coil D.A."/>
            <person name="Alexiev A."/>
            <person name="Horsfall A."/>
            <person name="Kirkwood N."/>
            <person name="Harris S."/>
            <person name="Eisen J.A."/>
        </authorList>
    </citation>
    <scope>NUCLEOTIDE SEQUENCE [LARGE SCALE GENOMIC DNA]</scope>
    <source>
        <strain evidence="12">COT-052 OH3439</strain>
    </source>
</reference>
<dbReference type="HAMAP" id="MF_00104">
    <property type="entry name" value="RNase_III"/>
    <property type="match status" value="1"/>
</dbReference>
<dbReference type="EC" id="3.1.26.3" evidence="8"/>
<dbReference type="PANTHER" id="PTHR11207:SF0">
    <property type="entry name" value="RIBONUCLEASE 3"/>
    <property type="match status" value="1"/>
</dbReference>
<dbReference type="Pfam" id="PF14622">
    <property type="entry name" value="Ribonucleas_3_3"/>
    <property type="match status" value="1"/>
</dbReference>
<dbReference type="InterPro" id="IPR011907">
    <property type="entry name" value="RNase_III"/>
</dbReference>
<dbReference type="CDD" id="cd00593">
    <property type="entry name" value="RIBOc"/>
    <property type="match status" value="1"/>
</dbReference>
<keyword evidence="5 8" id="KW-0255">Endonuclease</keyword>
<evidence type="ECO:0000256" key="3">
    <source>
        <dbReference type="ARBA" id="ARBA00022664"/>
    </source>
</evidence>
<dbReference type="InterPro" id="IPR000999">
    <property type="entry name" value="RNase_III_dom"/>
</dbReference>
<dbReference type="AlphaFoldDB" id="A0A099WSW0"/>
<keyword evidence="12" id="KW-1185">Reference proteome</keyword>
<dbReference type="CDD" id="cd10845">
    <property type="entry name" value="DSRM_RNAse_III_family"/>
    <property type="match status" value="1"/>
</dbReference>
<dbReference type="InterPro" id="IPR036389">
    <property type="entry name" value="RNase_III_sf"/>
</dbReference>
<evidence type="ECO:0000313" key="11">
    <source>
        <dbReference type="EMBL" id="KGN84152.1"/>
    </source>
</evidence>
<dbReference type="GO" id="GO:0046872">
    <property type="term" value="F:metal ion binding"/>
    <property type="evidence" value="ECO:0007669"/>
    <property type="project" value="UniProtKB-KW"/>
</dbReference>
<comment type="subcellular location">
    <subcellularLocation>
        <location evidence="8">Cytoplasm</location>
    </subcellularLocation>
</comment>
<dbReference type="PANTHER" id="PTHR11207">
    <property type="entry name" value="RIBONUCLEASE III"/>
    <property type="match status" value="1"/>
</dbReference>
<dbReference type="InterPro" id="IPR014720">
    <property type="entry name" value="dsRBD_dom"/>
</dbReference>
<dbReference type="GO" id="GO:0008033">
    <property type="term" value="P:tRNA processing"/>
    <property type="evidence" value="ECO:0007669"/>
    <property type="project" value="UniProtKB-KW"/>
</dbReference>
<gene>
    <name evidence="8" type="primary">rnc</name>
    <name evidence="11" type="ORF">HR15_11355</name>
</gene>
<feature type="domain" description="RNase III" evidence="10">
    <location>
        <begin position="23"/>
        <end position="148"/>
    </location>
</feature>
<keyword evidence="8" id="KW-0819">tRNA processing</keyword>
<dbReference type="Pfam" id="PF00035">
    <property type="entry name" value="dsrm"/>
    <property type="match status" value="1"/>
</dbReference>
<evidence type="ECO:0000256" key="2">
    <source>
        <dbReference type="ARBA" id="ARBA00010183"/>
    </source>
</evidence>
<comment type="catalytic activity">
    <reaction evidence="1 8">
        <text>Endonucleolytic cleavage to 5'-phosphomonoester.</text>
        <dbReference type="EC" id="3.1.26.3"/>
    </reaction>
</comment>
<evidence type="ECO:0000259" key="9">
    <source>
        <dbReference type="PROSITE" id="PS50137"/>
    </source>
</evidence>
<evidence type="ECO:0000256" key="7">
    <source>
        <dbReference type="ARBA" id="ARBA00022884"/>
    </source>
</evidence>
<dbReference type="Proteomes" id="UP000030146">
    <property type="component" value="Unassembled WGS sequence"/>
</dbReference>
<proteinExistence type="inferred from homology"/>
<keyword evidence="4 8" id="KW-0540">Nuclease</keyword>
<sequence>MTAMLSLSTYLSRLPWRKPRGSFVLLSDTLGFKPRQIPLYELAFRHSSCSLIDDEGHRLNNERLEFLGDSVLATAISGYLYRQHPHWNEGDMSQRRSAIVKRQINNIVAQKLRLDRFLIVRGEISQMSPDIMGNTLEALIGAIYMDKGYQAAEKFVLTRFIPVFHELEDSLTDTTTNYKSLLLEWAQKHHLNLEFRLISEPKRAHGNFNYAVFVDDHRIGSGIGMNKKEAHQNAAHDALEKLKRARDYRQKKKFSSSSESE</sequence>
<evidence type="ECO:0000259" key="10">
    <source>
        <dbReference type="PROSITE" id="PS50142"/>
    </source>
</evidence>
<evidence type="ECO:0000256" key="1">
    <source>
        <dbReference type="ARBA" id="ARBA00000109"/>
    </source>
</evidence>
<evidence type="ECO:0000313" key="12">
    <source>
        <dbReference type="Proteomes" id="UP000030146"/>
    </source>
</evidence>
<dbReference type="SMART" id="SM00535">
    <property type="entry name" value="RIBOc"/>
    <property type="match status" value="1"/>
</dbReference>
<name>A0A099WSW0_9PORP</name>
<protein>
    <recommendedName>
        <fullName evidence="8">Ribonuclease 3</fullName>
        <ecNumber evidence="8">3.1.26.3</ecNumber>
    </recommendedName>
    <alternativeName>
        <fullName evidence="8">Ribonuclease III</fullName>
        <shortName evidence="8">RNase III</shortName>
    </alternativeName>
</protein>
<comment type="function">
    <text evidence="8">Digests double-stranded RNA. Involved in the processing of primary rRNA transcript to yield the immediate precursors to the large and small rRNAs (23S and 16S). Processes some mRNAs, and tRNAs when they are encoded in the rRNA operon. Processes pre-crRNA and tracrRNA of type II CRISPR loci if present in the organism.</text>
</comment>
<feature type="binding site" evidence="8">
    <location>
        <position position="134"/>
    </location>
    <ligand>
        <name>Mg(2+)</name>
        <dbReference type="ChEBI" id="CHEBI:18420"/>
    </ligand>
</feature>
<dbReference type="GO" id="GO:0005737">
    <property type="term" value="C:cytoplasm"/>
    <property type="evidence" value="ECO:0007669"/>
    <property type="project" value="UniProtKB-SubCell"/>
</dbReference>
<dbReference type="GO" id="GO:0006397">
    <property type="term" value="P:mRNA processing"/>
    <property type="evidence" value="ECO:0007669"/>
    <property type="project" value="UniProtKB-UniRule"/>
</dbReference>
<comment type="cofactor">
    <cofactor evidence="8">
        <name>Mg(2+)</name>
        <dbReference type="ChEBI" id="CHEBI:18420"/>
    </cofactor>
</comment>
<dbReference type="GO" id="GO:0004525">
    <property type="term" value="F:ribonuclease III activity"/>
    <property type="evidence" value="ECO:0007669"/>
    <property type="project" value="UniProtKB-UniRule"/>
</dbReference>
<evidence type="ECO:0000256" key="5">
    <source>
        <dbReference type="ARBA" id="ARBA00022759"/>
    </source>
</evidence>
<dbReference type="GO" id="GO:0003725">
    <property type="term" value="F:double-stranded RNA binding"/>
    <property type="evidence" value="ECO:0007669"/>
    <property type="project" value="TreeGrafter"/>
</dbReference>
<feature type="binding site" evidence="8">
    <location>
        <position position="65"/>
    </location>
    <ligand>
        <name>Mg(2+)</name>
        <dbReference type="ChEBI" id="CHEBI:18420"/>
    </ligand>
</feature>
<keyword evidence="3 8" id="KW-0507">mRNA processing</keyword>
<keyword evidence="8" id="KW-0698">rRNA processing</keyword>
<dbReference type="PROSITE" id="PS00517">
    <property type="entry name" value="RNASE_3_1"/>
    <property type="match status" value="1"/>
</dbReference>
<feature type="binding site" evidence="8">
    <location>
        <position position="137"/>
    </location>
    <ligand>
        <name>Mg(2+)</name>
        <dbReference type="ChEBI" id="CHEBI:18420"/>
    </ligand>
</feature>
<dbReference type="PROSITE" id="PS50137">
    <property type="entry name" value="DS_RBD"/>
    <property type="match status" value="1"/>
</dbReference>
<dbReference type="EMBL" id="JRAK01000153">
    <property type="protein sequence ID" value="KGN84152.1"/>
    <property type="molecule type" value="Genomic_DNA"/>
</dbReference>
<organism evidence="11 12">
    <name type="scientific">Porphyromonas gulae</name>
    <dbReference type="NCBI Taxonomy" id="111105"/>
    <lineage>
        <taxon>Bacteria</taxon>
        <taxon>Pseudomonadati</taxon>
        <taxon>Bacteroidota</taxon>
        <taxon>Bacteroidia</taxon>
        <taxon>Bacteroidales</taxon>
        <taxon>Porphyromonadaceae</taxon>
        <taxon>Porphyromonas</taxon>
    </lineage>
</organism>
<evidence type="ECO:0000256" key="8">
    <source>
        <dbReference type="HAMAP-Rule" id="MF_00104"/>
    </source>
</evidence>
<dbReference type="PATRIC" id="fig|111105.18.peg.2249"/>
<dbReference type="NCBIfam" id="TIGR02191">
    <property type="entry name" value="RNaseIII"/>
    <property type="match status" value="1"/>
</dbReference>
<feature type="active site" evidence="8">
    <location>
        <position position="69"/>
    </location>
</feature>
<dbReference type="SUPFAM" id="SSF69065">
    <property type="entry name" value="RNase III domain-like"/>
    <property type="match status" value="1"/>
</dbReference>
<comment type="subunit">
    <text evidence="8">Homodimer.</text>
</comment>
<feature type="domain" description="DRBM" evidence="9">
    <location>
        <begin position="177"/>
        <end position="244"/>
    </location>
</feature>
<evidence type="ECO:0000256" key="6">
    <source>
        <dbReference type="ARBA" id="ARBA00022801"/>
    </source>
</evidence>
<keyword evidence="8" id="KW-0460">Magnesium</keyword>
<keyword evidence="8" id="KW-0963">Cytoplasm</keyword>
<keyword evidence="6 8" id="KW-0378">Hydrolase</keyword>
<dbReference type="GO" id="GO:0019843">
    <property type="term" value="F:rRNA binding"/>
    <property type="evidence" value="ECO:0007669"/>
    <property type="project" value="UniProtKB-KW"/>
</dbReference>
<comment type="similarity">
    <text evidence="2">Belongs to the ribonuclease III family.</text>
</comment>
<accession>A0A099WSW0</accession>
<keyword evidence="8" id="KW-0699">rRNA-binding</keyword>
<keyword evidence="8" id="KW-0479">Metal-binding</keyword>
<dbReference type="GO" id="GO:0006364">
    <property type="term" value="P:rRNA processing"/>
    <property type="evidence" value="ECO:0007669"/>
    <property type="project" value="UniProtKB-UniRule"/>
</dbReference>
<evidence type="ECO:0000256" key="4">
    <source>
        <dbReference type="ARBA" id="ARBA00022722"/>
    </source>
</evidence>
<feature type="active site" evidence="8">
    <location>
        <position position="137"/>
    </location>
</feature>
<dbReference type="PROSITE" id="PS50142">
    <property type="entry name" value="RNASE_3_2"/>
    <property type="match status" value="1"/>
</dbReference>